<dbReference type="Proteomes" id="UP000218231">
    <property type="component" value="Unassembled WGS sequence"/>
</dbReference>
<protein>
    <submittedName>
        <fullName evidence="2">Uncharacterized protein</fullName>
    </submittedName>
</protein>
<reference evidence="2 3" key="1">
    <citation type="journal article" date="2017" name="Curr. Biol.">
        <title>Genome architecture and evolution of a unichromosomal asexual nematode.</title>
        <authorList>
            <person name="Fradin H."/>
            <person name="Zegar C."/>
            <person name="Gutwein M."/>
            <person name="Lucas J."/>
            <person name="Kovtun M."/>
            <person name="Corcoran D."/>
            <person name="Baugh L.R."/>
            <person name="Kiontke K."/>
            <person name="Gunsalus K."/>
            <person name="Fitch D.H."/>
            <person name="Piano F."/>
        </authorList>
    </citation>
    <scope>NUCLEOTIDE SEQUENCE [LARGE SCALE GENOMIC DNA]</scope>
    <source>
        <strain evidence="2">PF1309</strain>
    </source>
</reference>
<keyword evidence="3" id="KW-1185">Reference proteome</keyword>
<evidence type="ECO:0000256" key="1">
    <source>
        <dbReference type="SAM" id="MobiDB-lite"/>
    </source>
</evidence>
<name>A0A2A2KGR6_9BILA</name>
<dbReference type="AlphaFoldDB" id="A0A2A2KGR6"/>
<comment type="caution">
    <text evidence="2">The sequence shown here is derived from an EMBL/GenBank/DDBJ whole genome shotgun (WGS) entry which is preliminary data.</text>
</comment>
<feature type="compositionally biased region" description="Basic and acidic residues" evidence="1">
    <location>
        <begin position="1"/>
        <end position="11"/>
    </location>
</feature>
<feature type="region of interest" description="Disordered" evidence="1">
    <location>
        <begin position="68"/>
        <end position="109"/>
    </location>
</feature>
<feature type="compositionally biased region" description="Polar residues" evidence="1">
    <location>
        <begin position="68"/>
        <end position="84"/>
    </location>
</feature>
<dbReference type="EMBL" id="LIAE01008651">
    <property type="protein sequence ID" value="PAV73131.1"/>
    <property type="molecule type" value="Genomic_DNA"/>
</dbReference>
<proteinExistence type="predicted"/>
<feature type="compositionally biased region" description="Basic and acidic residues" evidence="1">
    <location>
        <begin position="21"/>
        <end position="39"/>
    </location>
</feature>
<evidence type="ECO:0000313" key="2">
    <source>
        <dbReference type="EMBL" id="PAV73131.1"/>
    </source>
</evidence>
<sequence length="109" mass="11408">MHIGDEARETLVKGSGAVQVDQDRAGHLSEALAGHDQRDPGSSVSSVLHLPLVIPIENSTKKLYKPVFSTTSPRSQRNLPTTSAGIPWPSVAPAAPGITRVTLSGSSNT</sequence>
<evidence type="ECO:0000313" key="3">
    <source>
        <dbReference type="Proteomes" id="UP000218231"/>
    </source>
</evidence>
<organism evidence="2 3">
    <name type="scientific">Diploscapter pachys</name>
    <dbReference type="NCBI Taxonomy" id="2018661"/>
    <lineage>
        <taxon>Eukaryota</taxon>
        <taxon>Metazoa</taxon>
        <taxon>Ecdysozoa</taxon>
        <taxon>Nematoda</taxon>
        <taxon>Chromadorea</taxon>
        <taxon>Rhabditida</taxon>
        <taxon>Rhabditina</taxon>
        <taxon>Rhabditomorpha</taxon>
        <taxon>Rhabditoidea</taxon>
        <taxon>Rhabditidae</taxon>
        <taxon>Diploscapter</taxon>
    </lineage>
</organism>
<gene>
    <name evidence="2" type="ORF">WR25_07304</name>
</gene>
<accession>A0A2A2KGR6</accession>
<feature type="region of interest" description="Disordered" evidence="1">
    <location>
        <begin position="1"/>
        <end position="44"/>
    </location>
</feature>